<dbReference type="GO" id="GO:0031428">
    <property type="term" value="C:box C/D methylation guide snoRNP complex"/>
    <property type="evidence" value="ECO:0000318"/>
    <property type="project" value="GO_Central"/>
</dbReference>
<reference evidence="1 2" key="1">
    <citation type="journal article" date="2009" name="Nature">
        <title>The Sorghum bicolor genome and the diversification of grasses.</title>
        <authorList>
            <person name="Paterson A.H."/>
            <person name="Bowers J.E."/>
            <person name="Bruggmann R."/>
            <person name="Dubchak I."/>
            <person name="Grimwood J."/>
            <person name="Gundlach H."/>
            <person name="Haberer G."/>
            <person name="Hellsten U."/>
            <person name="Mitros T."/>
            <person name="Poliakov A."/>
            <person name="Schmutz J."/>
            <person name="Spannagl M."/>
            <person name="Tang H."/>
            <person name="Wang X."/>
            <person name="Wicker T."/>
            <person name="Bharti A.K."/>
            <person name="Chapman J."/>
            <person name="Feltus F.A."/>
            <person name="Gowik U."/>
            <person name="Grigoriev I.V."/>
            <person name="Lyons E."/>
            <person name="Maher C.A."/>
            <person name="Martis M."/>
            <person name="Narechania A."/>
            <person name="Otillar R.P."/>
            <person name="Penning B.W."/>
            <person name="Salamov A.A."/>
            <person name="Wang Y."/>
            <person name="Zhang L."/>
            <person name="Carpita N.C."/>
            <person name="Freeling M."/>
            <person name="Gingle A.R."/>
            <person name="Hash C.T."/>
            <person name="Keller B."/>
            <person name="Klein P."/>
            <person name="Kresovich S."/>
            <person name="McCann M.C."/>
            <person name="Ming R."/>
            <person name="Peterson D.G."/>
            <person name="Mehboob-ur-Rahman"/>
            <person name="Ware D."/>
            <person name="Westhoff P."/>
            <person name="Mayer K.F."/>
            <person name="Messing J."/>
            <person name="Rokhsar D.S."/>
        </authorList>
    </citation>
    <scope>NUCLEOTIDE SEQUENCE [LARGE SCALE GENOMIC DNA]</scope>
    <source>
        <strain evidence="2">cv. BTx623</strain>
    </source>
</reference>
<dbReference type="GO" id="GO:0030515">
    <property type="term" value="F:snoRNA binding"/>
    <property type="evidence" value="ECO:0000318"/>
    <property type="project" value="GO_Central"/>
</dbReference>
<reference evidence="2" key="2">
    <citation type="journal article" date="2018" name="Plant J.">
        <title>The Sorghum bicolor reference genome: improved assembly, gene annotations, a transcriptome atlas, and signatures of genome organization.</title>
        <authorList>
            <person name="McCormick R.F."/>
            <person name="Truong S.K."/>
            <person name="Sreedasyam A."/>
            <person name="Jenkins J."/>
            <person name="Shu S."/>
            <person name="Sims D."/>
            <person name="Kennedy M."/>
            <person name="Amirebrahimi M."/>
            <person name="Weers B.D."/>
            <person name="McKinley B."/>
            <person name="Mattison A."/>
            <person name="Morishige D.T."/>
            <person name="Grimwood J."/>
            <person name="Schmutz J."/>
            <person name="Mullet J.E."/>
        </authorList>
    </citation>
    <scope>NUCLEOTIDE SEQUENCE [LARGE SCALE GENOMIC DNA]</scope>
    <source>
        <strain evidence="2">cv. BTx623</strain>
    </source>
</reference>
<dbReference type="STRING" id="4558.C5WP92"/>
<sequence>MDEAWQIVEAVVSDDTDSEDEDAVAARWNNGLGEPLTRWNNGLAAKLGNGGVILVLAETKNGFAIFMYDGIKLLKEDAHQNIWVDFAEHTVAKRTVWLLEYHPFDPKELMWGLKIQMPYLVPAEKSMLDEKDCFLIMSKGMKQLLNRHGFILEPEDMKVTRHIINLAGVVHMCDSCVKKHDYSLRSAAEHLKRISRIDTQEWI</sequence>
<organism evidence="1 2">
    <name type="scientific">Sorghum bicolor</name>
    <name type="common">Sorghum</name>
    <name type="synonym">Sorghum vulgare</name>
    <dbReference type="NCBI Taxonomy" id="4558"/>
    <lineage>
        <taxon>Eukaryota</taxon>
        <taxon>Viridiplantae</taxon>
        <taxon>Streptophyta</taxon>
        <taxon>Embryophyta</taxon>
        <taxon>Tracheophyta</taxon>
        <taxon>Spermatophyta</taxon>
        <taxon>Magnoliopsida</taxon>
        <taxon>Liliopsida</taxon>
        <taxon>Poales</taxon>
        <taxon>Poaceae</taxon>
        <taxon>PACMAD clade</taxon>
        <taxon>Panicoideae</taxon>
        <taxon>Andropogonodae</taxon>
        <taxon>Andropogoneae</taxon>
        <taxon>Sorghinae</taxon>
        <taxon>Sorghum</taxon>
    </lineage>
</organism>
<dbReference type="InterPro" id="IPR045056">
    <property type="entry name" value="Nop56/Nop58"/>
</dbReference>
<keyword evidence="2" id="KW-1185">Reference proteome</keyword>
<dbReference type="EMBL" id="CM000760">
    <property type="protein sequence ID" value="EER92442.1"/>
    <property type="molecule type" value="Genomic_DNA"/>
</dbReference>
<evidence type="ECO:0000313" key="2">
    <source>
        <dbReference type="Proteomes" id="UP000000768"/>
    </source>
</evidence>
<dbReference type="PANTHER" id="PTHR10894:SF37">
    <property type="entry name" value="RRNA N-GLYCOSIDASE"/>
    <property type="match status" value="1"/>
</dbReference>
<accession>C5WP92</accession>
<gene>
    <name evidence="1" type="ORF">SORBI_3001G413400</name>
</gene>
<protein>
    <submittedName>
        <fullName evidence="1">Uncharacterized protein</fullName>
    </submittedName>
</protein>
<dbReference type="Gramene" id="EER92442">
    <property type="protein sequence ID" value="EER92442"/>
    <property type="gene ID" value="SORBI_3001G413400"/>
</dbReference>
<evidence type="ECO:0000313" key="1">
    <source>
        <dbReference type="EMBL" id="EER92442.1"/>
    </source>
</evidence>
<name>C5WP92_SORBI</name>
<dbReference type="PANTHER" id="PTHR10894">
    <property type="entry name" value="NUCLEOLAR PROTEIN 5 NUCLEOLAR PROTEIN NOP5 NOP58"/>
    <property type="match status" value="1"/>
</dbReference>
<dbReference type="GO" id="GO:0032040">
    <property type="term" value="C:small-subunit processome"/>
    <property type="evidence" value="ECO:0000318"/>
    <property type="project" value="GO_Central"/>
</dbReference>
<dbReference type="Proteomes" id="UP000000768">
    <property type="component" value="Chromosome 1"/>
</dbReference>
<dbReference type="InParanoid" id="C5WP92"/>
<dbReference type="HOGENOM" id="CLU_1350964_0_0_1"/>
<proteinExistence type="predicted"/>
<dbReference type="AlphaFoldDB" id="C5WP92"/>